<evidence type="ECO:0000256" key="2">
    <source>
        <dbReference type="ARBA" id="ARBA00022692"/>
    </source>
</evidence>
<protein>
    <submittedName>
        <fullName evidence="7">Vesicular glutamate transporter 2</fullName>
    </submittedName>
</protein>
<comment type="caution">
    <text evidence="7">The sequence shown here is derived from an EMBL/GenBank/DDBJ whole genome shotgun (WGS) entry which is preliminary data.</text>
</comment>
<evidence type="ECO:0000256" key="5">
    <source>
        <dbReference type="SAM" id="MobiDB-lite"/>
    </source>
</evidence>
<gene>
    <name evidence="7" type="primary">SLC17A6_1</name>
    <name evidence="7" type="ORF">GWK47_015257</name>
</gene>
<dbReference type="SUPFAM" id="SSF103473">
    <property type="entry name" value="MFS general substrate transporter"/>
    <property type="match status" value="2"/>
</dbReference>
<feature type="transmembrane region" description="Helical" evidence="6">
    <location>
        <begin position="348"/>
        <end position="366"/>
    </location>
</feature>
<name>A0A8J4XU62_CHIOP</name>
<dbReference type="InterPro" id="IPR050382">
    <property type="entry name" value="MFS_Na/Anion_cotransporter"/>
</dbReference>
<feature type="transmembrane region" description="Helical" evidence="6">
    <location>
        <begin position="163"/>
        <end position="182"/>
    </location>
</feature>
<dbReference type="Gene3D" id="1.20.1250.20">
    <property type="entry name" value="MFS general substrate transporter like domains"/>
    <property type="match status" value="1"/>
</dbReference>
<keyword evidence="8" id="KW-1185">Reference proteome</keyword>
<organism evidence="7 8">
    <name type="scientific">Chionoecetes opilio</name>
    <name type="common">Atlantic snow crab</name>
    <name type="synonym">Cancer opilio</name>
    <dbReference type="NCBI Taxonomy" id="41210"/>
    <lineage>
        <taxon>Eukaryota</taxon>
        <taxon>Metazoa</taxon>
        <taxon>Ecdysozoa</taxon>
        <taxon>Arthropoda</taxon>
        <taxon>Crustacea</taxon>
        <taxon>Multicrustacea</taxon>
        <taxon>Malacostraca</taxon>
        <taxon>Eumalacostraca</taxon>
        <taxon>Eucarida</taxon>
        <taxon>Decapoda</taxon>
        <taxon>Pleocyemata</taxon>
        <taxon>Brachyura</taxon>
        <taxon>Eubrachyura</taxon>
        <taxon>Majoidea</taxon>
        <taxon>Majidae</taxon>
        <taxon>Chionoecetes</taxon>
    </lineage>
</organism>
<dbReference type="OrthoDB" id="2985014at2759"/>
<feature type="transmembrane region" description="Helical" evidence="6">
    <location>
        <begin position="203"/>
        <end position="226"/>
    </location>
</feature>
<feature type="transmembrane region" description="Helical" evidence="6">
    <location>
        <begin position="139"/>
        <end position="157"/>
    </location>
</feature>
<dbReference type="AlphaFoldDB" id="A0A8J4XU62"/>
<feature type="transmembrane region" description="Helical" evidence="6">
    <location>
        <begin position="232"/>
        <end position="251"/>
    </location>
</feature>
<dbReference type="InterPro" id="IPR036259">
    <property type="entry name" value="MFS_trans_sf"/>
</dbReference>
<dbReference type="Proteomes" id="UP000770661">
    <property type="component" value="Unassembled WGS sequence"/>
</dbReference>
<dbReference type="InterPro" id="IPR011701">
    <property type="entry name" value="MFS"/>
</dbReference>
<keyword evidence="2 6" id="KW-0812">Transmembrane</keyword>
<feature type="region of interest" description="Disordered" evidence="5">
    <location>
        <begin position="377"/>
        <end position="402"/>
    </location>
</feature>
<comment type="subcellular location">
    <subcellularLocation>
        <location evidence="1">Membrane</location>
        <topology evidence="1">Multi-pass membrane protein</topology>
    </subcellularLocation>
</comment>
<sequence length="402" mass="45652">MFLLLKEDGDEIGGQEEEERFDWDEMTQGLVLAGFFYGYIFTQPKVKPQLRSQPKVKPQFRSQPKVKPKLRSQPKVKPQLRSQPKVKPQLRSQLKVKPQLISLLKVKPQFRSQPKVKPQLRSQPKIIGGRLAEVYGTRLTFGLCGVTSGFFTLLSPIAARSHYGALIAVRVLMGLFQGPMWPSMHALVPRWIPPLERARFISFVYYASNLSMMLTMAITGVVIDFFGWEAAFYIPGALCLIWALCWFVLVADSPSQHPSHDPPCPPLHRHGIFRLLSDTRDHLPMHCHLQQRGHRQQCLSELTEIAPNFSGTLYGLSNTASAITMFLSPICVGAVIQGQQTLAQWRKVFWMAVPLYILPEIFYLFFCSTSVQPWNSTGEEEEVAEEEVSPLSQEEVEKDVKV</sequence>
<accession>A0A8J4XU62</accession>
<reference evidence="7" key="1">
    <citation type="submission" date="2020-07" db="EMBL/GenBank/DDBJ databases">
        <title>The High-quality genome of the commercially important snow crab, Chionoecetes opilio.</title>
        <authorList>
            <person name="Jeong J.-H."/>
            <person name="Ryu S."/>
        </authorList>
    </citation>
    <scope>NUCLEOTIDE SEQUENCE</scope>
    <source>
        <strain evidence="7">MADBK_172401_WGS</strain>
        <tissue evidence="7">Digestive gland</tissue>
    </source>
</reference>
<dbReference type="PANTHER" id="PTHR11662:SF399">
    <property type="entry name" value="FI19708P1-RELATED"/>
    <property type="match status" value="1"/>
</dbReference>
<evidence type="ECO:0000313" key="8">
    <source>
        <dbReference type="Proteomes" id="UP000770661"/>
    </source>
</evidence>
<dbReference type="GO" id="GO:0016020">
    <property type="term" value="C:membrane"/>
    <property type="evidence" value="ECO:0007669"/>
    <property type="project" value="UniProtKB-SubCell"/>
</dbReference>
<feature type="compositionally biased region" description="Basic residues" evidence="5">
    <location>
        <begin position="64"/>
        <end position="74"/>
    </location>
</feature>
<keyword evidence="3 6" id="KW-1133">Transmembrane helix</keyword>
<feature type="compositionally biased region" description="Acidic residues" evidence="5">
    <location>
        <begin position="378"/>
        <end position="388"/>
    </location>
</feature>
<evidence type="ECO:0000313" key="7">
    <source>
        <dbReference type="EMBL" id="KAG0713860.1"/>
    </source>
</evidence>
<evidence type="ECO:0000256" key="4">
    <source>
        <dbReference type="ARBA" id="ARBA00023136"/>
    </source>
</evidence>
<dbReference type="Pfam" id="PF07690">
    <property type="entry name" value="MFS_1"/>
    <property type="match status" value="1"/>
</dbReference>
<dbReference type="GO" id="GO:0022857">
    <property type="term" value="F:transmembrane transporter activity"/>
    <property type="evidence" value="ECO:0007669"/>
    <property type="project" value="InterPro"/>
</dbReference>
<keyword evidence="4 6" id="KW-0472">Membrane</keyword>
<evidence type="ECO:0000256" key="1">
    <source>
        <dbReference type="ARBA" id="ARBA00004141"/>
    </source>
</evidence>
<evidence type="ECO:0000256" key="3">
    <source>
        <dbReference type="ARBA" id="ARBA00022989"/>
    </source>
</evidence>
<dbReference type="PANTHER" id="PTHR11662">
    <property type="entry name" value="SOLUTE CARRIER FAMILY 17"/>
    <property type="match status" value="1"/>
</dbReference>
<dbReference type="GO" id="GO:0006820">
    <property type="term" value="P:monoatomic anion transport"/>
    <property type="evidence" value="ECO:0007669"/>
    <property type="project" value="TreeGrafter"/>
</dbReference>
<feature type="region of interest" description="Disordered" evidence="5">
    <location>
        <begin position="50"/>
        <end position="88"/>
    </location>
</feature>
<evidence type="ECO:0000256" key="6">
    <source>
        <dbReference type="SAM" id="Phobius"/>
    </source>
</evidence>
<dbReference type="EMBL" id="JACEEZ010021016">
    <property type="protein sequence ID" value="KAG0713860.1"/>
    <property type="molecule type" value="Genomic_DNA"/>
</dbReference>
<proteinExistence type="predicted"/>